<organism evidence="1 2">
    <name type="scientific">Actinopolyspora xinjiangensis</name>
    <dbReference type="NCBI Taxonomy" id="405564"/>
    <lineage>
        <taxon>Bacteria</taxon>
        <taxon>Bacillati</taxon>
        <taxon>Actinomycetota</taxon>
        <taxon>Actinomycetes</taxon>
        <taxon>Actinopolysporales</taxon>
        <taxon>Actinopolysporaceae</taxon>
        <taxon>Actinopolyspora</taxon>
    </lineage>
</organism>
<dbReference type="EMBL" id="FNJR01000003">
    <property type="protein sequence ID" value="SDP35891.1"/>
    <property type="molecule type" value="Genomic_DNA"/>
</dbReference>
<dbReference type="AlphaFoldDB" id="A0A1H0S220"/>
<reference evidence="2" key="1">
    <citation type="submission" date="2016-10" db="EMBL/GenBank/DDBJ databases">
        <authorList>
            <person name="Varghese N."/>
            <person name="Submissions S."/>
        </authorList>
    </citation>
    <scope>NUCLEOTIDE SEQUENCE [LARGE SCALE GENOMIC DNA]</scope>
    <source>
        <strain evidence="2">DSM 46732</strain>
    </source>
</reference>
<evidence type="ECO:0000313" key="1">
    <source>
        <dbReference type="EMBL" id="SDP35891.1"/>
    </source>
</evidence>
<dbReference type="Gene3D" id="3.40.390.10">
    <property type="entry name" value="Collagenase (Catalytic Domain)"/>
    <property type="match status" value="1"/>
</dbReference>
<dbReference type="SUPFAM" id="SSF55486">
    <property type="entry name" value="Metalloproteases ('zincins'), catalytic domain"/>
    <property type="match status" value="1"/>
</dbReference>
<dbReference type="Proteomes" id="UP000199497">
    <property type="component" value="Unassembled WGS sequence"/>
</dbReference>
<gene>
    <name evidence="1" type="ORF">SAMN04487905_103348</name>
</gene>
<proteinExistence type="predicted"/>
<dbReference type="InterPro" id="IPR024079">
    <property type="entry name" value="MetalloPept_cat_dom_sf"/>
</dbReference>
<dbReference type="STRING" id="405564.SAMN04487905_103348"/>
<dbReference type="GO" id="GO:0008237">
    <property type="term" value="F:metallopeptidase activity"/>
    <property type="evidence" value="ECO:0007669"/>
    <property type="project" value="InterPro"/>
</dbReference>
<protein>
    <recommendedName>
        <fullName evidence="3">Matrixin</fullName>
    </recommendedName>
</protein>
<name>A0A1H0S220_9ACTN</name>
<evidence type="ECO:0008006" key="3">
    <source>
        <dbReference type="Google" id="ProtNLM"/>
    </source>
</evidence>
<accession>A0A1H0S220</accession>
<dbReference type="RefSeq" id="WP_092599342.1">
    <property type="nucleotide sequence ID" value="NZ_FNJR01000003.1"/>
</dbReference>
<dbReference type="OrthoDB" id="7433424at2"/>
<sequence>MGSIDVRPDSAGVYADVNVMDAYEETADWSGLWTATVGSHEIHLNNYFLQDYSLYNRQAVVEHEFGHALKSGHRNDRYTLMYCYDDSRVPNAPAQSDIAQYRSYWG</sequence>
<evidence type="ECO:0000313" key="2">
    <source>
        <dbReference type="Proteomes" id="UP000199497"/>
    </source>
</evidence>
<keyword evidence="2" id="KW-1185">Reference proteome</keyword>